<dbReference type="Proteomes" id="UP000886501">
    <property type="component" value="Unassembled WGS sequence"/>
</dbReference>
<protein>
    <submittedName>
        <fullName evidence="1">Uncharacterized protein</fullName>
    </submittedName>
</protein>
<organism evidence="1 2">
    <name type="scientific">Thelephora ganbajun</name>
    <name type="common">Ganba fungus</name>
    <dbReference type="NCBI Taxonomy" id="370292"/>
    <lineage>
        <taxon>Eukaryota</taxon>
        <taxon>Fungi</taxon>
        <taxon>Dikarya</taxon>
        <taxon>Basidiomycota</taxon>
        <taxon>Agaricomycotina</taxon>
        <taxon>Agaricomycetes</taxon>
        <taxon>Thelephorales</taxon>
        <taxon>Thelephoraceae</taxon>
        <taxon>Thelephora</taxon>
    </lineage>
</organism>
<proteinExistence type="predicted"/>
<dbReference type="EMBL" id="MU118029">
    <property type="protein sequence ID" value="KAF9647654.1"/>
    <property type="molecule type" value="Genomic_DNA"/>
</dbReference>
<reference evidence="1" key="1">
    <citation type="submission" date="2019-10" db="EMBL/GenBank/DDBJ databases">
        <authorList>
            <consortium name="DOE Joint Genome Institute"/>
            <person name="Kuo A."/>
            <person name="Miyauchi S."/>
            <person name="Kiss E."/>
            <person name="Drula E."/>
            <person name="Kohler A."/>
            <person name="Sanchez-Garcia M."/>
            <person name="Andreopoulos B."/>
            <person name="Barry K.W."/>
            <person name="Bonito G."/>
            <person name="Buee M."/>
            <person name="Carver A."/>
            <person name="Chen C."/>
            <person name="Cichocki N."/>
            <person name="Clum A."/>
            <person name="Culley D."/>
            <person name="Crous P.W."/>
            <person name="Fauchery L."/>
            <person name="Girlanda M."/>
            <person name="Hayes R."/>
            <person name="Keri Z."/>
            <person name="Labutti K."/>
            <person name="Lipzen A."/>
            <person name="Lombard V."/>
            <person name="Magnuson J."/>
            <person name="Maillard F."/>
            <person name="Morin E."/>
            <person name="Murat C."/>
            <person name="Nolan M."/>
            <person name="Ohm R."/>
            <person name="Pangilinan J."/>
            <person name="Pereira M."/>
            <person name="Perotto S."/>
            <person name="Peter M."/>
            <person name="Riley R."/>
            <person name="Sitrit Y."/>
            <person name="Stielow B."/>
            <person name="Szollosi G."/>
            <person name="Zifcakova L."/>
            <person name="Stursova M."/>
            <person name="Spatafora J.W."/>
            <person name="Tedersoo L."/>
            <person name="Vaario L.-M."/>
            <person name="Yamada A."/>
            <person name="Yan M."/>
            <person name="Wang P."/>
            <person name="Xu J."/>
            <person name="Bruns T."/>
            <person name="Baldrian P."/>
            <person name="Vilgalys R."/>
            <person name="Henrissat B."/>
            <person name="Grigoriev I.V."/>
            <person name="Hibbett D."/>
            <person name="Nagy L.G."/>
            <person name="Martin F.M."/>
        </authorList>
    </citation>
    <scope>NUCLEOTIDE SEQUENCE</scope>
    <source>
        <strain evidence="1">P2</strain>
    </source>
</reference>
<keyword evidence="2" id="KW-1185">Reference proteome</keyword>
<sequence>MARKSASNGSAPSPSSPELSARPLGPLSVLADKEKLKQREEDVTKINNMNASDLKNACDDALKRFLSHPELFRPNFIHTDVRLALGWSSVFVAFGTGLYGWKIDFEKSKPVVWAGVILYVRTSRSDGVPSPYVILSLVQTLYAYFIERDIVFLGKRKTFDKRIVTERITITSQTVPHLPKPSTDKSPPCPSYNFTISYLRSASSGKSLLAKGKASKTRPYNELFDEDGLLDVSIFETWVGQAVEDVMDGEAK</sequence>
<evidence type="ECO:0000313" key="2">
    <source>
        <dbReference type="Proteomes" id="UP000886501"/>
    </source>
</evidence>
<comment type="caution">
    <text evidence="1">The sequence shown here is derived from an EMBL/GenBank/DDBJ whole genome shotgun (WGS) entry which is preliminary data.</text>
</comment>
<reference evidence="1" key="2">
    <citation type="journal article" date="2020" name="Nat. Commun.">
        <title>Large-scale genome sequencing of mycorrhizal fungi provides insights into the early evolution of symbiotic traits.</title>
        <authorList>
            <person name="Miyauchi S."/>
            <person name="Kiss E."/>
            <person name="Kuo A."/>
            <person name="Drula E."/>
            <person name="Kohler A."/>
            <person name="Sanchez-Garcia M."/>
            <person name="Morin E."/>
            <person name="Andreopoulos B."/>
            <person name="Barry K.W."/>
            <person name="Bonito G."/>
            <person name="Buee M."/>
            <person name="Carver A."/>
            <person name="Chen C."/>
            <person name="Cichocki N."/>
            <person name="Clum A."/>
            <person name="Culley D."/>
            <person name="Crous P.W."/>
            <person name="Fauchery L."/>
            <person name="Girlanda M."/>
            <person name="Hayes R.D."/>
            <person name="Keri Z."/>
            <person name="LaButti K."/>
            <person name="Lipzen A."/>
            <person name="Lombard V."/>
            <person name="Magnuson J."/>
            <person name="Maillard F."/>
            <person name="Murat C."/>
            <person name="Nolan M."/>
            <person name="Ohm R.A."/>
            <person name="Pangilinan J."/>
            <person name="Pereira M.F."/>
            <person name="Perotto S."/>
            <person name="Peter M."/>
            <person name="Pfister S."/>
            <person name="Riley R."/>
            <person name="Sitrit Y."/>
            <person name="Stielow J.B."/>
            <person name="Szollosi G."/>
            <person name="Zifcakova L."/>
            <person name="Stursova M."/>
            <person name="Spatafora J.W."/>
            <person name="Tedersoo L."/>
            <person name="Vaario L.M."/>
            <person name="Yamada A."/>
            <person name="Yan M."/>
            <person name="Wang P."/>
            <person name="Xu J."/>
            <person name="Bruns T."/>
            <person name="Baldrian P."/>
            <person name="Vilgalys R."/>
            <person name="Dunand C."/>
            <person name="Henrissat B."/>
            <person name="Grigoriev I.V."/>
            <person name="Hibbett D."/>
            <person name="Nagy L.G."/>
            <person name="Martin F.M."/>
        </authorList>
    </citation>
    <scope>NUCLEOTIDE SEQUENCE</scope>
    <source>
        <strain evidence="1">P2</strain>
    </source>
</reference>
<name>A0ACB6ZDM0_THEGA</name>
<evidence type="ECO:0000313" key="1">
    <source>
        <dbReference type="EMBL" id="KAF9647654.1"/>
    </source>
</evidence>
<accession>A0ACB6ZDM0</accession>
<gene>
    <name evidence="1" type="ORF">BDM02DRAFT_3187810</name>
</gene>